<dbReference type="Pfam" id="PF00626">
    <property type="entry name" value="Gelsolin"/>
    <property type="match status" value="6"/>
</dbReference>
<accession>A0AAV6SAG0</accession>
<evidence type="ECO:0000256" key="5">
    <source>
        <dbReference type="SAM" id="MobiDB-lite"/>
    </source>
</evidence>
<protein>
    <submittedName>
        <fullName evidence="7">Gelsolin-like</fullName>
    </submittedName>
</protein>
<feature type="domain" description="Gelsolin-like" evidence="6">
    <location>
        <begin position="560"/>
        <end position="602"/>
    </location>
</feature>
<comment type="caution">
    <text evidence="7">The sequence shown here is derived from an EMBL/GenBank/DDBJ whole genome shotgun (WGS) entry which is preliminary data.</text>
</comment>
<dbReference type="GO" id="GO:0008154">
    <property type="term" value="P:actin polymerization or depolymerization"/>
    <property type="evidence" value="ECO:0007669"/>
    <property type="project" value="TreeGrafter"/>
</dbReference>
<comment type="similarity">
    <text evidence="1">Belongs to the villin/gelsolin family.</text>
</comment>
<feature type="domain" description="Gelsolin-like" evidence="6">
    <location>
        <begin position="189"/>
        <end position="261"/>
    </location>
</feature>
<sequence length="762" mass="85056">MRSALNSTVQKPAEQHHQQQQQQQQQQHQHRPPHTHPGVSCPHQALSTMTSPKQFENAGKTPGLQVWRVEKMDLKPIPKELYGEFFSGDSYIVLYTSESLSHSIHTWSGEDTSVDEKMGAAVFMVQLDCFFGGKPIQCTELQNEESSTFLGYFKPGVRYKKGGVASGLQHVVTNVSTVKRLLHVQGRRNIRAAEKDLSWSSFNSGDCFLIDLGTDIYLWSGSKSNRFEALKATEVAKEIQSNERCGRCDIHRIEEGAEPEAVIKLLGPKPELPESSCDVAVDAKNREIAALYLISDAAGSMKTALVGEKNPFKQEMLSNSDCYILDNFGNHKIFVWKGKNANMDERKAALSAANKFIKDKGYPSTTQVLIMPDGGEDALFKQYFVNWIDKYETTGPCQTFSMGRIWGKVIPYDPSTVHENKDMAAQHGMVDNGSGKVQIWRVEGGNKVPLDQSSYGQFFGGDCYLVLYTYSTGGKEKNIIYAWKGEKCTLGEFPASSLIKDCYDGVATQVCVSQGQEPAHLVSIFKKPLVIHLSGCKGGKDKPASNQRLFHIRQSSTKATRAVEVKPNASSLNTNDVFVLKSPKSMFTWVGKAGTPEQEEAAEYVVTLLGGTATRVAETKEPDDFWRALGGNKEYQTSLTRQETVKAPRLFGCSNKTGSLIRDEVSGNFTQQDLATDDVMLLDTWHQLFLWIGRDANEIEKTGSLKIAKEYIDTDPSGRCSIPINIIKQGEEPRSFTGWFHTWDEKMWNKDINQRINDLIKN</sequence>
<evidence type="ECO:0000256" key="2">
    <source>
        <dbReference type="ARBA" id="ARBA00022467"/>
    </source>
</evidence>
<dbReference type="AlphaFoldDB" id="A0AAV6SAG0"/>
<feature type="compositionally biased region" description="Low complexity" evidence="5">
    <location>
        <begin position="18"/>
        <end position="27"/>
    </location>
</feature>
<dbReference type="CDD" id="cd11291">
    <property type="entry name" value="gelsolin_S6_like"/>
    <property type="match status" value="1"/>
</dbReference>
<keyword evidence="3" id="KW-0677">Repeat</keyword>
<feature type="compositionally biased region" description="Polar residues" evidence="5">
    <location>
        <begin position="45"/>
        <end position="54"/>
    </location>
</feature>
<dbReference type="GO" id="GO:0007417">
    <property type="term" value="P:central nervous system development"/>
    <property type="evidence" value="ECO:0007669"/>
    <property type="project" value="TreeGrafter"/>
</dbReference>
<evidence type="ECO:0000313" key="8">
    <source>
        <dbReference type="Proteomes" id="UP000693946"/>
    </source>
</evidence>
<evidence type="ECO:0000256" key="1">
    <source>
        <dbReference type="ARBA" id="ARBA00008418"/>
    </source>
</evidence>
<dbReference type="GO" id="GO:0051016">
    <property type="term" value="P:barbed-end actin filament capping"/>
    <property type="evidence" value="ECO:0007669"/>
    <property type="project" value="TreeGrafter"/>
</dbReference>
<dbReference type="GO" id="GO:0051014">
    <property type="term" value="P:actin filament severing"/>
    <property type="evidence" value="ECO:0007669"/>
    <property type="project" value="TreeGrafter"/>
</dbReference>
<dbReference type="CDD" id="cd11288">
    <property type="entry name" value="gelsolin_S5_like"/>
    <property type="match status" value="1"/>
</dbReference>
<keyword evidence="2" id="KW-0117">Actin capping</keyword>
<feature type="domain" description="Gelsolin-like" evidence="6">
    <location>
        <begin position="75"/>
        <end position="150"/>
    </location>
</feature>
<dbReference type="CDD" id="cd11290">
    <property type="entry name" value="gelsolin_S1_like"/>
    <property type="match status" value="1"/>
</dbReference>
<reference evidence="7 8" key="1">
    <citation type="journal article" date="2021" name="Sci. Rep.">
        <title>Chromosome anchoring in Senegalese sole (Solea senegalensis) reveals sex-associated markers and genome rearrangements in flatfish.</title>
        <authorList>
            <person name="Guerrero-Cozar I."/>
            <person name="Gomez-Garrido J."/>
            <person name="Berbel C."/>
            <person name="Martinez-Blanch J.F."/>
            <person name="Alioto T."/>
            <person name="Claros M.G."/>
            <person name="Gagnaire P.A."/>
            <person name="Manchado M."/>
        </authorList>
    </citation>
    <scope>NUCLEOTIDE SEQUENCE [LARGE SCALE GENOMIC DNA]</scope>
    <source>
        <strain evidence="7">Sse05_10M</strain>
    </source>
</reference>
<dbReference type="GO" id="GO:0051015">
    <property type="term" value="F:actin filament binding"/>
    <property type="evidence" value="ECO:0007669"/>
    <property type="project" value="InterPro"/>
</dbReference>
<evidence type="ECO:0000313" key="7">
    <source>
        <dbReference type="EMBL" id="KAG7514578.1"/>
    </source>
</evidence>
<dbReference type="GO" id="GO:0030031">
    <property type="term" value="P:cell projection assembly"/>
    <property type="evidence" value="ECO:0007669"/>
    <property type="project" value="TreeGrafter"/>
</dbReference>
<organism evidence="7 8">
    <name type="scientific">Solea senegalensis</name>
    <name type="common">Senegalese sole</name>
    <dbReference type="NCBI Taxonomy" id="28829"/>
    <lineage>
        <taxon>Eukaryota</taxon>
        <taxon>Metazoa</taxon>
        <taxon>Chordata</taxon>
        <taxon>Craniata</taxon>
        <taxon>Vertebrata</taxon>
        <taxon>Euteleostomi</taxon>
        <taxon>Actinopterygii</taxon>
        <taxon>Neopterygii</taxon>
        <taxon>Teleostei</taxon>
        <taxon>Neoteleostei</taxon>
        <taxon>Acanthomorphata</taxon>
        <taxon>Carangaria</taxon>
        <taxon>Pleuronectiformes</taxon>
        <taxon>Pleuronectoidei</taxon>
        <taxon>Soleidae</taxon>
        <taxon>Solea</taxon>
    </lineage>
</organism>
<feature type="domain" description="Gelsolin-like" evidence="6">
    <location>
        <begin position="667"/>
        <end position="736"/>
    </location>
</feature>
<dbReference type="CDD" id="cd11289">
    <property type="entry name" value="gelsolin_S2_like"/>
    <property type="match status" value="1"/>
</dbReference>
<feature type="compositionally biased region" description="Polar residues" evidence="5">
    <location>
        <begin position="1"/>
        <end position="10"/>
    </location>
</feature>
<dbReference type="InterPro" id="IPR007122">
    <property type="entry name" value="Villin/Gelsolin"/>
</dbReference>
<dbReference type="GO" id="GO:0015629">
    <property type="term" value="C:actin cytoskeleton"/>
    <property type="evidence" value="ECO:0007669"/>
    <property type="project" value="TreeGrafter"/>
</dbReference>
<dbReference type="InterPro" id="IPR007123">
    <property type="entry name" value="Gelsolin-like_dom"/>
</dbReference>
<keyword evidence="4" id="KW-0009">Actin-binding</keyword>
<dbReference type="SMART" id="SM00262">
    <property type="entry name" value="GEL"/>
    <property type="match status" value="6"/>
</dbReference>
<dbReference type="CDD" id="cd11292">
    <property type="entry name" value="gelsolin_S3_like"/>
    <property type="match status" value="1"/>
</dbReference>
<dbReference type="GO" id="GO:0005737">
    <property type="term" value="C:cytoplasm"/>
    <property type="evidence" value="ECO:0007669"/>
    <property type="project" value="TreeGrafter"/>
</dbReference>
<evidence type="ECO:0000256" key="3">
    <source>
        <dbReference type="ARBA" id="ARBA00022737"/>
    </source>
</evidence>
<dbReference type="PANTHER" id="PTHR11977">
    <property type="entry name" value="VILLIN"/>
    <property type="match status" value="1"/>
</dbReference>
<feature type="region of interest" description="Disordered" evidence="5">
    <location>
        <begin position="1"/>
        <end position="59"/>
    </location>
</feature>
<name>A0AAV6SAG0_SOLSE</name>
<dbReference type="FunFam" id="3.40.20.10:FF:000001">
    <property type="entry name" value="Gelsolin"/>
    <property type="match status" value="1"/>
</dbReference>
<feature type="domain" description="Gelsolin-like" evidence="6">
    <location>
        <begin position="308"/>
        <end position="380"/>
    </location>
</feature>
<dbReference type="Proteomes" id="UP000693946">
    <property type="component" value="Linkage Group LG14"/>
</dbReference>
<dbReference type="GO" id="GO:0005546">
    <property type="term" value="F:phosphatidylinositol-4,5-bisphosphate binding"/>
    <property type="evidence" value="ECO:0007669"/>
    <property type="project" value="TreeGrafter"/>
</dbReference>
<dbReference type="EMBL" id="JAGKHQ010000006">
    <property type="protein sequence ID" value="KAG7514578.1"/>
    <property type="molecule type" value="Genomic_DNA"/>
</dbReference>
<dbReference type="FunFam" id="3.40.20.10:FF:000005">
    <property type="entry name" value="Gelsolin"/>
    <property type="match status" value="1"/>
</dbReference>
<gene>
    <name evidence="7" type="ORF">JOB18_037524</name>
</gene>
<evidence type="ECO:0000256" key="4">
    <source>
        <dbReference type="ARBA" id="ARBA00023203"/>
    </source>
</evidence>
<feature type="domain" description="Gelsolin-like" evidence="6">
    <location>
        <begin position="446"/>
        <end position="520"/>
    </location>
</feature>
<evidence type="ECO:0000259" key="6">
    <source>
        <dbReference type="Pfam" id="PF00626"/>
    </source>
</evidence>
<dbReference type="PANTHER" id="PTHR11977:SF27">
    <property type="entry name" value="SCINDERIN LIKE A-RELATED"/>
    <property type="match status" value="1"/>
</dbReference>
<proteinExistence type="inferred from homology"/>
<dbReference type="CDD" id="cd11293">
    <property type="entry name" value="gelsolin_S4_like"/>
    <property type="match status" value="1"/>
</dbReference>
<keyword evidence="8" id="KW-1185">Reference proteome</keyword>